<evidence type="ECO:0000313" key="1">
    <source>
        <dbReference type="EMBL" id="MEU3554409.1"/>
    </source>
</evidence>
<reference evidence="1 2" key="1">
    <citation type="submission" date="2024-06" db="EMBL/GenBank/DDBJ databases">
        <title>The Natural Products Discovery Center: Release of the First 8490 Sequenced Strains for Exploring Actinobacteria Biosynthetic Diversity.</title>
        <authorList>
            <person name="Kalkreuter E."/>
            <person name="Kautsar S.A."/>
            <person name="Yang D."/>
            <person name="Bader C.D."/>
            <person name="Teijaro C.N."/>
            <person name="Fluegel L."/>
            <person name="Davis C.M."/>
            <person name="Simpson J.R."/>
            <person name="Lauterbach L."/>
            <person name="Steele A.D."/>
            <person name="Gui C."/>
            <person name="Meng S."/>
            <person name="Li G."/>
            <person name="Viehrig K."/>
            <person name="Ye F."/>
            <person name="Su P."/>
            <person name="Kiefer A.F."/>
            <person name="Nichols A."/>
            <person name="Cepeda A.J."/>
            <person name="Yan W."/>
            <person name="Fan B."/>
            <person name="Jiang Y."/>
            <person name="Adhikari A."/>
            <person name="Zheng C.-J."/>
            <person name="Schuster L."/>
            <person name="Cowan T.M."/>
            <person name="Smanski M.J."/>
            <person name="Chevrette M.G."/>
            <person name="De Carvalho L.P.S."/>
            <person name="Shen B."/>
        </authorList>
    </citation>
    <scope>NUCLEOTIDE SEQUENCE [LARGE SCALE GENOMIC DNA]</scope>
    <source>
        <strain evidence="1 2">NPDC038104</strain>
    </source>
</reference>
<proteinExistence type="predicted"/>
<sequence length="63" mass="7306">MLRRGTRSVRLADDRVRMRLVLLASAAYAAVLLRVLWQALAGRPCSGRTGRCRRRPRRSWSPW</sequence>
<comment type="caution">
    <text evidence="1">The sequence shown here is derived from an EMBL/GenBank/DDBJ whole genome shotgun (WGS) entry which is preliminary data.</text>
</comment>
<accession>A0ABV2YFR7</accession>
<name>A0ABV2YFR7_9ACTN</name>
<keyword evidence="2" id="KW-1185">Reference proteome</keyword>
<protein>
    <recommendedName>
        <fullName evidence="3">Transposase</fullName>
    </recommendedName>
</protein>
<dbReference type="RefSeq" id="WP_159105735.1">
    <property type="nucleotide sequence ID" value="NZ_BEVZ01000008.1"/>
</dbReference>
<dbReference type="EMBL" id="JBEZUR010000010">
    <property type="protein sequence ID" value="MEU3554409.1"/>
    <property type="molecule type" value="Genomic_DNA"/>
</dbReference>
<evidence type="ECO:0000313" key="2">
    <source>
        <dbReference type="Proteomes" id="UP001550850"/>
    </source>
</evidence>
<organism evidence="1 2">
    <name type="scientific">Streptomyces fragilis</name>
    <dbReference type="NCBI Taxonomy" id="67301"/>
    <lineage>
        <taxon>Bacteria</taxon>
        <taxon>Bacillati</taxon>
        <taxon>Actinomycetota</taxon>
        <taxon>Actinomycetes</taxon>
        <taxon>Kitasatosporales</taxon>
        <taxon>Streptomycetaceae</taxon>
        <taxon>Streptomyces</taxon>
    </lineage>
</organism>
<gene>
    <name evidence="1" type="ORF">AB0E65_09340</name>
</gene>
<dbReference type="Proteomes" id="UP001550850">
    <property type="component" value="Unassembled WGS sequence"/>
</dbReference>
<evidence type="ECO:0008006" key="3">
    <source>
        <dbReference type="Google" id="ProtNLM"/>
    </source>
</evidence>